<dbReference type="InterPro" id="IPR051371">
    <property type="entry name" value="Ras_palmitoyltransferase"/>
</dbReference>
<evidence type="ECO:0000256" key="2">
    <source>
        <dbReference type="ARBA" id="ARBA00007732"/>
    </source>
</evidence>
<evidence type="ECO:0000256" key="3">
    <source>
        <dbReference type="ARBA" id="ARBA00011396"/>
    </source>
</evidence>
<organism evidence="9 10">
    <name type="scientific">Coccidioides immitis (strain RS)</name>
    <name type="common">Valley fever fungus</name>
    <dbReference type="NCBI Taxonomy" id="246410"/>
    <lineage>
        <taxon>Eukaryota</taxon>
        <taxon>Fungi</taxon>
        <taxon>Dikarya</taxon>
        <taxon>Ascomycota</taxon>
        <taxon>Pezizomycotina</taxon>
        <taxon>Eurotiomycetes</taxon>
        <taxon>Eurotiomycetidae</taxon>
        <taxon>Onygenales</taxon>
        <taxon>Onygenaceae</taxon>
        <taxon>Coccidioides</taxon>
    </lineage>
</organism>
<dbReference type="GO" id="GO:0006612">
    <property type="term" value="P:protein targeting to membrane"/>
    <property type="evidence" value="ECO:0007669"/>
    <property type="project" value="TreeGrafter"/>
</dbReference>
<dbReference type="KEGG" id="cim:CIMG_06162"/>
<feature type="region of interest" description="Disordered" evidence="7">
    <location>
        <begin position="63"/>
        <end position="93"/>
    </location>
</feature>
<dbReference type="OrthoDB" id="5377273at2759"/>
<feature type="compositionally biased region" description="Acidic residues" evidence="7">
    <location>
        <begin position="252"/>
        <end position="261"/>
    </location>
</feature>
<name>A0A0E1S1R2_COCIM</name>
<dbReference type="Proteomes" id="UP000001261">
    <property type="component" value="Unassembled WGS sequence"/>
</dbReference>
<dbReference type="GO" id="GO:0031211">
    <property type="term" value="C:endoplasmic reticulum palmitoyltransferase complex"/>
    <property type="evidence" value="ECO:0007669"/>
    <property type="project" value="TreeGrafter"/>
</dbReference>
<dbReference type="PANTHER" id="PTHR13254:SF0">
    <property type="entry name" value="GOLGIN SUBFAMILY A MEMBER 7_ERF4 DOMAIN-CONTAINING PROTEIN"/>
    <property type="match status" value="1"/>
</dbReference>
<comment type="similarity">
    <text evidence="2">Belongs to the ERF4 family.</text>
</comment>
<dbReference type="OMA" id="LWNPINY"/>
<feature type="compositionally biased region" description="Basic and acidic residues" evidence="7">
    <location>
        <begin position="136"/>
        <end position="148"/>
    </location>
</feature>
<dbReference type="Pfam" id="PF10256">
    <property type="entry name" value="Erf4"/>
    <property type="match status" value="1"/>
</dbReference>
<evidence type="ECO:0000256" key="6">
    <source>
        <dbReference type="ARBA" id="ARBA00023136"/>
    </source>
</evidence>
<evidence type="ECO:0000256" key="7">
    <source>
        <dbReference type="SAM" id="MobiDB-lite"/>
    </source>
</evidence>
<evidence type="ECO:0000256" key="5">
    <source>
        <dbReference type="ARBA" id="ARBA00022824"/>
    </source>
</evidence>
<dbReference type="GeneID" id="4561565"/>
<accession>A0A0E1S1R2</accession>
<keyword evidence="10" id="KW-1185">Reference proteome</keyword>
<keyword evidence="6" id="KW-0472">Membrane</keyword>
<dbReference type="InParanoid" id="A0A0E1S1R2"/>
<evidence type="ECO:0000313" key="9">
    <source>
        <dbReference type="EMBL" id="EAS30683.2"/>
    </source>
</evidence>
<comment type="subcellular location">
    <subcellularLocation>
        <location evidence="1">Endoplasmic reticulum membrane</location>
        <topology evidence="1">Peripheral membrane protein</topology>
    </subcellularLocation>
</comment>
<reference evidence="10" key="2">
    <citation type="journal article" date="2010" name="Genome Res.">
        <title>Population genomic sequencing of Coccidioides fungi reveals recent hybridization and transposon control.</title>
        <authorList>
            <person name="Neafsey D.E."/>
            <person name="Barker B.M."/>
            <person name="Sharpton T.J."/>
            <person name="Stajich J.E."/>
            <person name="Park D.J."/>
            <person name="Whiston E."/>
            <person name="Hung C.-Y."/>
            <person name="McMahan C."/>
            <person name="White J."/>
            <person name="Sykes S."/>
            <person name="Heiman D."/>
            <person name="Young S."/>
            <person name="Zeng Q."/>
            <person name="Abouelleil A."/>
            <person name="Aftuck L."/>
            <person name="Bessette D."/>
            <person name="Brown A."/>
            <person name="FitzGerald M."/>
            <person name="Lui A."/>
            <person name="Macdonald J.P."/>
            <person name="Priest M."/>
            <person name="Orbach M.J."/>
            <person name="Galgiani J.N."/>
            <person name="Kirkland T.N."/>
            <person name="Cole G.T."/>
            <person name="Birren B.W."/>
            <person name="Henn M.R."/>
            <person name="Taylor J.W."/>
            <person name="Rounsley S.D."/>
        </authorList>
    </citation>
    <scope>GENOME REANNOTATION</scope>
    <source>
        <strain evidence="10">RS</strain>
    </source>
</reference>
<dbReference type="GO" id="GO:0005789">
    <property type="term" value="C:endoplasmic reticulum membrane"/>
    <property type="evidence" value="ECO:0007669"/>
    <property type="project" value="UniProtKB-SubCell"/>
</dbReference>
<reference evidence="10" key="1">
    <citation type="journal article" date="2009" name="Genome Res.">
        <title>Comparative genomic analyses of the human fungal pathogens Coccidioides and their relatives.</title>
        <authorList>
            <person name="Sharpton T.J."/>
            <person name="Stajich J.E."/>
            <person name="Rounsley S.D."/>
            <person name="Gardner M.J."/>
            <person name="Wortman J.R."/>
            <person name="Jordar V.S."/>
            <person name="Maiti R."/>
            <person name="Kodira C.D."/>
            <person name="Neafsey D.E."/>
            <person name="Zeng Q."/>
            <person name="Hung C.-Y."/>
            <person name="McMahan C."/>
            <person name="Muszewska A."/>
            <person name="Grynberg M."/>
            <person name="Mandel M.A."/>
            <person name="Kellner E.M."/>
            <person name="Barker B.M."/>
            <person name="Galgiani J.N."/>
            <person name="Orbach M.J."/>
            <person name="Kirkland T.N."/>
            <person name="Cole G.T."/>
            <person name="Henn M.R."/>
            <person name="Birren B.W."/>
            <person name="Taylor J.W."/>
        </authorList>
    </citation>
    <scope>NUCLEOTIDE SEQUENCE [LARGE SCALE GENOMIC DNA]</scope>
    <source>
        <strain evidence="10">RS</strain>
    </source>
</reference>
<protein>
    <recommendedName>
        <fullName evidence="4">Ras modification protein ERF4</fullName>
    </recommendedName>
</protein>
<dbReference type="VEuPathDB" id="FungiDB:CIMG_06162"/>
<evidence type="ECO:0000313" key="10">
    <source>
        <dbReference type="Proteomes" id="UP000001261"/>
    </source>
</evidence>
<dbReference type="STRING" id="246410.A0A0E1S1R2"/>
<sequence>MVAPGDIDRAVSCRRRVPITVSRLTKNSTTKSTIPNPQPLRRPYEDIPLVPIISANPPISSPIPAPELSYQSPLQLRGSRPPRSRSRNRGPLLSIRTNIRQPAVSSLWNPINHVPRTNPVPSARFTPITFAESSRDAHPLLTVPERRQSRQQNSPTSLFVERSAGETDSGRTSVAIPRQHRSSGTWESLDMGEHRESAGGNQFDTLGPGRRYLSDTYRETPRHVNSRQSTRSQTFASFPSVNGNTSAHGETGDDGDGEAAEDLPWGPAHPCFPHMNPHVPLHSSEYQHTRVIRIRRDWMIKGDMAPTFSNLYPEVLDPLLPEPEFRKIIAKINGELTAVYNPYSLQNWVDATIGFLTGWIWDDIGASRIKSRLRTIETWIDHWNRDVGAAEGVKIWPLRSTGYMSLDIQIPDPKVGIVESEAASIRNPVPNIHGARIEEPGMVETTGPEG</sequence>
<dbReference type="InterPro" id="IPR019383">
    <property type="entry name" value="Golgin_A_7/ERF4"/>
</dbReference>
<dbReference type="AlphaFoldDB" id="A0A0E1S1R2"/>
<feature type="compositionally biased region" description="Basic and acidic residues" evidence="7">
    <location>
        <begin position="212"/>
        <end position="222"/>
    </location>
</feature>
<evidence type="ECO:0000259" key="8">
    <source>
        <dbReference type="Pfam" id="PF10256"/>
    </source>
</evidence>
<keyword evidence="5" id="KW-0256">Endoplasmic reticulum</keyword>
<feature type="region of interest" description="Disordered" evidence="7">
    <location>
        <begin position="136"/>
        <end position="262"/>
    </location>
</feature>
<dbReference type="EMBL" id="GG704912">
    <property type="protein sequence ID" value="EAS30683.2"/>
    <property type="molecule type" value="Genomic_DNA"/>
</dbReference>
<dbReference type="RefSeq" id="XP_001242266.2">
    <property type="nucleotide sequence ID" value="XM_001242265.2"/>
</dbReference>
<gene>
    <name evidence="9" type="ORF">CIMG_06162</name>
</gene>
<proteinExistence type="inferred from homology"/>
<evidence type="ECO:0000256" key="4">
    <source>
        <dbReference type="ARBA" id="ARBA00018463"/>
    </source>
</evidence>
<comment type="subunit">
    <text evidence="3">Interacts with ERF2.</text>
</comment>
<feature type="domain" description="Golgin subfamily A member 7/ERF4" evidence="8">
    <location>
        <begin position="291"/>
        <end position="407"/>
    </location>
</feature>
<feature type="compositionally biased region" description="Polar residues" evidence="7">
    <location>
        <begin position="226"/>
        <end position="246"/>
    </location>
</feature>
<dbReference type="PANTHER" id="PTHR13254">
    <property type="entry name" value="GOLGI AUTOANTIGEN, GOLGIN SUBFAMILY A, 7"/>
    <property type="match status" value="1"/>
</dbReference>
<evidence type="ECO:0000256" key="1">
    <source>
        <dbReference type="ARBA" id="ARBA00004406"/>
    </source>
</evidence>